<feature type="domain" description="PIN" evidence="1">
    <location>
        <begin position="3"/>
        <end position="85"/>
    </location>
</feature>
<dbReference type="Gene3D" id="3.40.50.1010">
    <property type="entry name" value="5'-nuclease"/>
    <property type="match status" value="1"/>
</dbReference>
<evidence type="ECO:0000313" key="3">
    <source>
        <dbReference type="Proteomes" id="UP000294850"/>
    </source>
</evidence>
<dbReference type="EMBL" id="SMFL01000028">
    <property type="protein sequence ID" value="TDE08188.1"/>
    <property type="molecule type" value="Genomic_DNA"/>
</dbReference>
<keyword evidence="3" id="KW-1185">Reference proteome</keyword>
<dbReference type="AlphaFoldDB" id="A0A4V2Z2B6"/>
<evidence type="ECO:0000259" key="1">
    <source>
        <dbReference type="Pfam" id="PF01850"/>
    </source>
</evidence>
<comment type="caution">
    <text evidence="2">The sequence shown here is derived from an EMBL/GenBank/DDBJ whole genome shotgun (WGS) entry which is preliminary data.</text>
</comment>
<dbReference type="Pfam" id="PF01850">
    <property type="entry name" value="PIN"/>
    <property type="match status" value="1"/>
</dbReference>
<sequence>MEYFDSDVIFNFLVLQDDDKHHQARTLVLNAMDNNVFTISTLVIQEVGFGLARFGLSNEEIEAKLSFLSSINTIEVNVSHIIRALILAKIIGFKHI</sequence>
<dbReference type="RefSeq" id="WP_131962993.1">
    <property type="nucleotide sequence ID" value="NZ_SMFL01000028.1"/>
</dbReference>
<reference evidence="2 3" key="1">
    <citation type="submission" date="2019-03" db="EMBL/GenBank/DDBJ databases">
        <title>Dyadobacter AR-3-6 sp. nov., isolated from arctic soil.</title>
        <authorList>
            <person name="Chaudhary D.K."/>
        </authorList>
    </citation>
    <scope>NUCLEOTIDE SEQUENCE [LARGE SCALE GENOMIC DNA]</scope>
    <source>
        <strain evidence="2 3">AR-3-6</strain>
    </source>
</reference>
<protein>
    <submittedName>
        <fullName evidence="2">Type II toxin-antitoxin system VapC family toxin</fullName>
    </submittedName>
</protein>
<accession>A0A4V2Z2B6</accession>
<dbReference type="InterPro" id="IPR002716">
    <property type="entry name" value="PIN_dom"/>
</dbReference>
<dbReference type="SUPFAM" id="SSF88723">
    <property type="entry name" value="PIN domain-like"/>
    <property type="match status" value="1"/>
</dbReference>
<evidence type="ECO:0000313" key="2">
    <source>
        <dbReference type="EMBL" id="TDE08188.1"/>
    </source>
</evidence>
<dbReference type="OrthoDB" id="952635at2"/>
<dbReference type="InterPro" id="IPR029060">
    <property type="entry name" value="PIN-like_dom_sf"/>
</dbReference>
<proteinExistence type="predicted"/>
<dbReference type="Proteomes" id="UP000294850">
    <property type="component" value="Unassembled WGS sequence"/>
</dbReference>
<name>A0A4V2Z2B6_9BACT</name>
<organism evidence="2 3">
    <name type="scientific">Dyadobacter psychrotolerans</name>
    <dbReference type="NCBI Taxonomy" id="2541721"/>
    <lineage>
        <taxon>Bacteria</taxon>
        <taxon>Pseudomonadati</taxon>
        <taxon>Bacteroidota</taxon>
        <taxon>Cytophagia</taxon>
        <taxon>Cytophagales</taxon>
        <taxon>Spirosomataceae</taxon>
        <taxon>Dyadobacter</taxon>
    </lineage>
</organism>
<gene>
    <name evidence="2" type="ORF">E0F88_33045</name>
</gene>